<dbReference type="InterPro" id="IPR001647">
    <property type="entry name" value="HTH_TetR"/>
</dbReference>
<evidence type="ECO:0000256" key="4">
    <source>
        <dbReference type="PROSITE-ProRule" id="PRU00335"/>
    </source>
</evidence>
<keyword evidence="7" id="KW-1185">Reference proteome</keyword>
<dbReference type="Gene3D" id="1.10.357.10">
    <property type="entry name" value="Tetracycline Repressor, domain 2"/>
    <property type="match status" value="1"/>
</dbReference>
<dbReference type="PRINTS" id="PR00455">
    <property type="entry name" value="HTHTETR"/>
</dbReference>
<sequence length="202" mass="22010">MARTQQQRREETVGRLLDACIATIIEVGYARASAAVITKRAGVSVGALFRHFETMGDFMAATASEVLRRQLETFTKRVAEIPPDRPALEAALAILRDLTAAPSNAVLYELLVAARTDEKLRATLQHELRQYSTKIHDAARALPGAESFPEETFPVLVALLTNVFDGAAVVEGVLPQPQIAEQRIPMLMTLLYGAVPDAGRSE</sequence>
<dbReference type="PANTHER" id="PTHR30055">
    <property type="entry name" value="HTH-TYPE TRANSCRIPTIONAL REGULATOR RUTR"/>
    <property type="match status" value="1"/>
</dbReference>
<reference evidence="6 7" key="1">
    <citation type="journal article" date="2019" name="Emerg. Microbes Infect.">
        <title>Comprehensive subspecies identification of 175 nontuberculous mycobacteria species based on 7547 genomic profiles.</title>
        <authorList>
            <person name="Matsumoto Y."/>
            <person name="Kinjo T."/>
            <person name="Motooka D."/>
            <person name="Nabeya D."/>
            <person name="Jung N."/>
            <person name="Uechi K."/>
            <person name="Horii T."/>
            <person name="Iida T."/>
            <person name="Fujita J."/>
            <person name="Nakamura S."/>
        </authorList>
    </citation>
    <scope>NUCLEOTIDE SEQUENCE [LARGE SCALE GENOMIC DNA]</scope>
    <source>
        <strain evidence="6 7">JCM 16018</strain>
    </source>
</reference>
<dbReference type="PROSITE" id="PS50977">
    <property type="entry name" value="HTH_TETR_2"/>
    <property type="match status" value="1"/>
</dbReference>
<evidence type="ECO:0000256" key="1">
    <source>
        <dbReference type="ARBA" id="ARBA00023015"/>
    </source>
</evidence>
<keyword evidence="1" id="KW-0805">Transcription regulation</keyword>
<dbReference type="SUPFAM" id="SSF48498">
    <property type="entry name" value="Tetracyclin repressor-like, C-terminal domain"/>
    <property type="match status" value="1"/>
</dbReference>
<dbReference type="InterPro" id="IPR009057">
    <property type="entry name" value="Homeodomain-like_sf"/>
</dbReference>
<keyword evidence="2 4" id="KW-0238">DNA-binding</keyword>
<evidence type="ECO:0000313" key="7">
    <source>
        <dbReference type="Proteomes" id="UP000466632"/>
    </source>
</evidence>
<dbReference type="Pfam" id="PF00440">
    <property type="entry name" value="TetR_N"/>
    <property type="match status" value="1"/>
</dbReference>
<dbReference type="SUPFAM" id="SSF46689">
    <property type="entry name" value="Homeodomain-like"/>
    <property type="match status" value="1"/>
</dbReference>
<organism evidence="6 7">
    <name type="scientific">Mycobacterium seoulense</name>
    <dbReference type="NCBI Taxonomy" id="386911"/>
    <lineage>
        <taxon>Bacteria</taxon>
        <taxon>Bacillati</taxon>
        <taxon>Actinomycetota</taxon>
        <taxon>Actinomycetes</taxon>
        <taxon>Mycobacteriales</taxon>
        <taxon>Mycobacteriaceae</taxon>
        <taxon>Mycobacterium</taxon>
    </lineage>
</organism>
<dbReference type="InterPro" id="IPR050109">
    <property type="entry name" value="HTH-type_TetR-like_transc_reg"/>
</dbReference>
<dbReference type="GO" id="GO:0000976">
    <property type="term" value="F:transcription cis-regulatory region binding"/>
    <property type="evidence" value="ECO:0007669"/>
    <property type="project" value="TreeGrafter"/>
</dbReference>
<dbReference type="KEGG" id="mseo:MSEO_04470"/>
<dbReference type="GO" id="GO:0003700">
    <property type="term" value="F:DNA-binding transcription factor activity"/>
    <property type="evidence" value="ECO:0007669"/>
    <property type="project" value="TreeGrafter"/>
</dbReference>
<dbReference type="RefSeq" id="WP_163675312.1">
    <property type="nucleotide sequence ID" value="NZ_AP022582.1"/>
</dbReference>
<dbReference type="EMBL" id="AP022582">
    <property type="protein sequence ID" value="BBX99947.1"/>
    <property type="molecule type" value="Genomic_DNA"/>
</dbReference>
<evidence type="ECO:0000313" key="6">
    <source>
        <dbReference type="EMBL" id="BBX99947.1"/>
    </source>
</evidence>
<accession>A0A7I7NWN4</accession>
<dbReference type="InterPro" id="IPR023772">
    <property type="entry name" value="DNA-bd_HTH_TetR-type_CS"/>
</dbReference>
<dbReference type="Proteomes" id="UP000466632">
    <property type="component" value="Chromosome"/>
</dbReference>
<feature type="DNA-binding region" description="H-T-H motif" evidence="4">
    <location>
        <begin position="33"/>
        <end position="52"/>
    </location>
</feature>
<gene>
    <name evidence="6" type="ORF">MSEO_04470</name>
</gene>
<evidence type="ECO:0000256" key="3">
    <source>
        <dbReference type="ARBA" id="ARBA00023163"/>
    </source>
</evidence>
<dbReference type="InterPro" id="IPR036271">
    <property type="entry name" value="Tet_transcr_reg_TetR-rel_C_sf"/>
</dbReference>
<proteinExistence type="predicted"/>
<keyword evidence="3" id="KW-0804">Transcription</keyword>
<dbReference type="PANTHER" id="PTHR30055:SF234">
    <property type="entry name" value="HTH-TYPE TRANSCRIPTIONAL REGULATOR BETI"/>
    <property type="match status" value="1"/>
</dbReference>
<dbReference type="AlphaFoldDB" id="A0A7I7NWN4"/>
<protein>
    <submittedName>
        <fullName evidence="6">Putative HTH-type transcriptional regulator</fullName>
    </submittedName>
</protein>
<evidence type="ECO:0000259" key="5">
    <source>
        <dbReference type="PROSITE" id="PS50977"/>
    </source>
</evidence>
<dbReference type="PROSITE" id="PS01081">
    <property type="entry name" value="HTH_TETR_1"/>
    <property type="match status" value="1"/>
</dbReference>
<evidence type="ECO:0000256" key="2">
    <source>
        <dbReference type="ARBA" id="ARBA00023125"/>
    </source>
</evidence>
<feature type="domain" description="HTH tetR-type" evidence="5">
    <location>
        <begin position="10"/>
        <end position="70"/>
    </location>
</feature>
<name>A0A7I7NWN4_9MYCO</name>